<sequence>MARTVFPDNLVQAQKDWDRTYAALDAPRPRSTTVLRRRLLRLSARLVCHPFWSTAAGRSPAARVELHQVARDHEHGEETSP</sequence>
<dbReference type="Proteomes" id="UP001377168">
    <property type="component" value="Unassembled WGS sequence"/>
</dbReference>
<protein>
    <submittedName>
        <fullName evidence="1">Uncharacterized protein</fullName>
    </submittedName>
</protein>
<keyword evidence="2" id="KW-1185">Reference proteome</keyword>
<proteinExistence type="predicted"/>
<reference evidence="1" key="1">
    <citation type="submission" date="2024-03" db="EMBL/GenBank/DDBJ databases">
        <title>Novel Streptomyces species of biotechnological and ecological value are a feature of Machair soil.</title>
        <authorList>
            <person name="Prole J.R."/>
            <person name="Goodfellow M."/>
            <person name="Allenby N."/>
            <person name="Ward A.C."/>
        </authorList>
    </citation>
    <scope>NUCLEOTIDE SEQUENCE</scope>
    <source>
        <strain evidence="1">MS2.AVA.5</strain>
    </source>
</reference>
<accession>A0ACC6Q931</accession>
<evidence type="ECO:0000313" key="1">
    <source>
        <dbReference type="EMBL" id="MEJ8640078.1"/>
    </source>
</evidence>
<organism evidence="1 2">
    <name type="scientific">Streptomyces achmelvichensis</name>
    <dbReference type="NCBI Taxonomy" id="3134111"/>
    <lineage>
        <taxon>Bacteria</taxon>
        <taxon>Bacillati</taxon>
        <taxon>Actinomycetota</taxon>
        <taxon>Actinomycetes</taxon>
        <taxon>Kitasatosporales</taxon>
        <taxon>Streptomycetaceae</taxon>
        <taxon>Streptomyces</taxon>
    </lineage>
</organism>
<dbReference type="EMBL" id="JBBKAJ010000039">
    <property type="protein sequence ID" value="MEJ8640078.1"/>
    <property type="molecule type" value="Genomic_DNA"/>
</dbReference>
<comment type="caution">
    <text evidence="1">The sequence shown here is derived from an EMBL/GenBank/DDBJ whole genome shotgun (WGS) entry which is preliminary data.</text>
</comment>
<evidence type="ECO:0000313" key="2">
    <source>
        <dbReference type="Proteomes" id="UP001377168"/>
    </source>
</evidence>
<gene>
    <name evidence="1" type="ORF">WKI67_43085</name>
</gene>
<name>A0ACC6Q931_9ACTN</name>